<dbReference type="AlphaFoldDB" id="A0A8E0RJH5"/>
<feature type="compositionally biased region" description="Acidic residues" evidence="7">
    <location>
        <begin position="116"/>
        <end position="125"/>
    </location>
</feature>
<proteinExistence type="inferred from homology"/>
<evidence type="ECO:0000256" key="6">
    <source>
        <dbReference type="RuleBase" id="RU366049"/>
    </source>
</evidence>
<dbReference type="GO" id="GO:0006974">
    <property type="term" value="P:DNA damage response"/>
    <property type="evidence" value="ECO:0007669"/>
    <property type="project" value="UniProtKB-KW"/>
</dbReference>
<evidence type="ECO:0000256" key="4">
    <source>
        <dbReference type="ARBA" id="ARBA00023242"/>
    </source>
</evidence>
<keyword evidence="10" id="KW-1185">Reference proteome</keyword>
<evidence type="ECO:0000256" key="5">
    <source>
        <dbReference type="ARBA" id="ARBA00023306"/>
    </source>
</evidence>
<feature type="region of interest" description="Disordered" evidence="7">
    <location>
        <begin position="144"/>
        <end position="183"/>
    </location>
</feature>
<dbReference type="GO" id="GO:0000076">
    <property type="term" value="P:DNA replication checkpoint signaling"/>
    <property type="evidence" value="ECO:0007669"/>
    <property type="project" value="UniProtKB-UniRule"/>
</dbReference>
<dbReference type="EMBL" id="LUCM01011072">
    <property type="protein sequence ID" value="KAA0184484.1"/>
    <property type="molecule type" value="Genomic_DNA"/>
</dbReference>
<sequence>TSTRPSRFAERVLSSTRISETSQLDINHSQDDQEGRVLKSKHSRRRLRILDEEEQELLSEIPVNDENTDPFFLSDPLPSSIPAPVTSSRLFSDSDDDEQTVRQPRKGQGRNKTVFSEEESDEDEELAPLTARLHNAYDPRVSFSERDRLADRSPSVKSIHSEPEEDDAQTSDHPADAVPPTDDVDVQTLDRLRKLAKGASKQTVKRPRPKLDPQRLLGDRGLPALLNECKRVKFKGRGHEVCKMVHLFYFITIIMYLCSSQSWNRVSALVVNHSAVLGFF</sequence>
<feature type="region of interest" description="Disordered" evidence="7">
    <location>
        <begin position="1"/>
        <end position="42"/>
    </location>
</feature>
<gene>
    <name evidence="9" type="ORF">FBUS_02804</name>
</gene>
<comment type="function">
    <text evidence="6">Plays an important role in the control of DNA replication and the maintenance of replication fork stability.</text>
</comment>
<organism evidence="9 10">
    <name type="scientific">Fasciolopsis buskii</name>
    <dbReference type="NCBI Taxonomy" id="27845"/>
    <lineage>
        <taxon>Eukaryota</taxon>
        <taxon>Metazoa</taxon>
        <taxon>Spiralia</taxon>
        <taxon>Lophotrochozoa</taxon>
        <taxon>Platyhelminthes</taxon>
        <taxon>Trematoda</taxon>
        <taxon>Digenea</taxon>
        <taxon>Plagiorchiida</taxon>
        <taxon>Echinostomata</taxon>
        <taxon>Echinostomatoidea</taxon>
        <taxon>Fasciolidae</taxon>
        <taxon>Fasciolopsis</taxon>
    </lineage>
</organism>
<feature type="compositionally biased region" description="Basic and acidic residues" evidence="7">
    <location>
        <begin position="28"/>
        <end position="37"/>
    </location>
</feature>
<comment type="caution">
    <text evidence="9">The sequence shown here is derived from an EMBL/GenBank/DDBJ whole genome shotgun (WGS) entry which is preliminary data.</text>
</comment>
<accession>A0A8E0RJH5</accession>
<feature type="non-terminal residue" evidence="9">
    <location>
        <position position="1"/>
    </location>
</feature>
<dbReference type="GO" id="GO:0031298">
    <property type="term" value="C:replication fork protection complex"/>
    <property type="evidence" value="ECO:0007669"/>
    <property type="project" value="TreeGrafter"/>
</dbReference>
<keyword evidence="4 6" id="KW-0539">Nucleus</keyword>
<feature type="region of interest" description="Disordered" evidence="7">
    <location>
        <begin position="60"/>
        <end position="125"/>
    </location>
</feature>
<feature type="domain" description="Chromosome segregation in meiosis protein 3" evidence="8">
    <location>
        <begin position="210"/>
        <end position="251"/>
    </location>
</feature>
<dbReference type="OrthoDB" id="437078at2759"/>
<evidence type="ECO:0000256" key="7">
    <source>
        <dbReference type="SAM" id="MobiDB-lite"/>
    </source>
</evidence>
<comment type="subcellular location">
    <subcellularLocation>
        <location evidence="1 6">Nucleus</location>
    </subcellularLocation>
</comment>
<evidence type="ECO:0000256" key="1">
    <source>
        <dbReference type="ARBA" id="ARBA00004123"/>
    </source>
</evidence>
<evidence type="ECO:0000256" key="2">
    <source>
        <dbReference type="ARBA" id="ARBA00006075"/>
    </source>
</evidence>
<dbReference type="Proteomes" id="UP000728185">
    <property type="component" value="Unassembled WGS sequence"/>
</dbReference>
<evidence type="ECO:0000256" key="3">
    <source>
        <dbReference type="ARBA" id="ARBA00022763"/>
    </source>
</evidence>
<dbReference type="InterPro" id="IPR040038">
    <property type="entry name" value="TIPIN/Csm3/Swi3"/>
</dbReference>
<dbReference type="GO" id="GO:0031297">
    <property type="term" value="P:replication fork processing"/>
    <property type="evidence" value="ECO:0007669"/>
    <property type="project" value="UniProtKB-UniRule"/>
</dbReference>
<dbReference type="GO" id="GO:0043111">
    <property type="term" value="P:replication fork arrest"/>
    <property type="evidence" value="ECO:0007669"/>
    <property type="project" value="TreeGrafter"/>
</dbReference>
<name>A0A8E0RJH5_9TREM</name>
<keyword evidence="3 6" id="KW-0227">DNA damage</keyword>
<comment type="similarity">
    <text evidence="2 6">Belongs to the CSM3 family.</text>
</comment>
<dbReference type="PANTHER" id="PTHR13220">
    <property type="entry name" value="TIMELESS INTERACTING-RELATED"/>
    <property type="match status" value="1"/>
</dbReference>
<keyword evidence="5 6" id="KW-0131">Cell cycle</keyword>
<dbReference type="PANTHER" id="PTHR13220:SF11">
    <property type="entry name" value="TIMELESS-INTERACTING PROTEIN"/>
    <property type="match status" value="1"/>
</dbReference>
<feature type="compositionally biased region" description="Polar residues" evidence="7">
    <location>
        <begin position="13"/>
        <end position="27"/>
    </location>
</feature>
<evidence type="ECO:0000259" key="8">
    <source>
        <dbReference type="Pfam" id="PF07962"/>
    </source>
</evidence>
<evidence type="ECO:0000313" key="9">
    <source>
        <dbReference type="EMBL" id="KAA0184484.1"/>
    </source>
</evidence>
<dbReference type="GO" id="GO:0003677">
    <property type="term" value="F:DNA binding"/>
    <property type="evidence" value="ECO:0007669"/>
    <property type="project" value="TreeGrafter"/>
</dbReference>
<protein>
    <recommendedName>
        <fullName evidence="6">TIMELESS-interacting protein</fullName>
    </recommendedName>
</protein>
<reference evidence="9" key="1">
    <citation type="submission" date="2019-05" db="EMBL/GenBank/DDBJ databases">
        <title>Annotation for the trematode Fasciolopsis buski.</title>
        <authorList>
            <person name="Choi Y.-J."/>
        </authorList>
    </citation>
    <scope>NUCLEOTIDE SEQUENCE</scope>
    <source>
        <strain evidence="9">HT</strain>
        <tissue evidence="9">Whole worm</tissue>
    </source>
</reference>
<dbReference type="Pfam" id="PF07962">
    <property type="entry name" value="Swi3"/>
    <property type="match status" value="1"/>
</dbReference>
<evidence type="ECO:0000313" key="10">
    <source>
        <dbReference type="Proteomes" id="UP000728185"/>
    </source>
</evidence>
<dbReference type="InterPro" id="IPR012923">
    <property type="entry name" value="Csm3"/>
</dbReference>
<feature type="region of interest" description="Disordered" evidence="7">
    <location>
        <begin position="196"/>
        <end position="216"/>
    </location>
</feature>